<accession>A0A1B1ALU3</accession>
<dbReference type="EMBL" id="CP013244">
    <property type="protein sequence ID" value="ANP47548.1"/>
    <property type="molecule type" value="Genomic_DNA"/>
</dbReference>
<dbReference type="InParanoid" id="A0A1B1ALU3"/>
<protein>
    <submittedName>
        <fullName evidence="3">XRE family transcriptional regulator</fullName>
    </submittedName>
</protein>
<dbReference type="PANTHER" id="PTHR46558">
    <property type="entry name" value="TRACRIPTIONAL REGULATORY PROTEIN-RELATED-RELATED"/>
    <property type="match status" value="1"/>
</dbReference>
<gene>
    <name evidence="3" type="ORF">ATE48_17380</name>
</gene>
<dbReference type="Proteomes" id="UP000092498">
    <property type="component" value="Chromosome"/>
</dbReference>
<evidence type="ECO:0000259" key="2">
    <source>
        <dbReference type="PROSITE" id="PS50943"/>
    </source>
</evidence>
<name>A0A1B1ALU3_9PROT</name>
<dbReference type="GO" id="GO:0003677">
    <property type="term" value="F:DNA binding"/>
    <property type="evidence" value="ECO:0007669"/>
    <property type="project" value="UniProtKB-KW"/>
</dbReference>
<reference evidence="3 4" key="1">
    <citation type="submission" date="2015-11" db="EMBL/GenBank/DDBJ databases">
        <title>Whole-Genome Sequence of Candidatus Oderbacter manganicum from the National Park Lower Oder Valley, Germany.</title>
        <authorList>
            <person name="Braun B."/>
            <person name="Liere K."/>
            <person name="Szewzyk U."/>
        </authorList>
    </citation>
    <scope>NUCLEOTIDE SEQUENCE [LARGE SCALE GENOMIC DNA]</scope>
    <source>
        <strain evidence="3 4">OTSz_A_272</strain>
    </source>
</reference>
<dbReference type="InterPro" id="IPR010982">
    <property type="entry name" value="Lambda_DNA-bd_dom_sf"/>
</dbReference>
<keyword evidence="1" id="KW-0238">DNA-binding</keyword>
<dbReference type="InterPro" id="IPR001387">
    <property type="entry name" value="Cro/C1-type_HTH"/>
</dbReference>
<dbReference type="SUPFAM" id="SSF47413">
    <property type="entry name" value="lambda repressor-like DNA-binding domains"/>
    <property type="match status" value="1"/>
</dbReference>
<evidence type="ECO:0000313" key="4">
    <source>
        <dbReference type="Proteomes" id="UP000092498"/>
    </source>
</evidence>
<dbReference type="AlphaFoldDB" id="A0A1B1ALU3"/>
<organism evidence="3 4">
    <name type="scientific">Candidatus Viadribacter manganicus</name>
    <dbReference type="NCBI Taxonomy" id="1759059"/>
    <lineage>
        <taxon>Bacteria</taxon>
        <taxon>Pseudomonadati</taxon>
        <taxon>Pseudomonadota</taxon>
        <taxon>Alphaproteobacteria</taxon>
        <taxon>Hyphomonadales</taxon>
        <taxon>Hyphomonadaceae</taxon>
        <taxon>Candidatus Viadribacter</taxon>
    </lineage>
</organism>
<feature type="domain" description="HTH cro/C1-type" evidence="2">
    <location>
        <begin position="20"/>
        <end position="65"/>
    </location>
</feature>
<dbReference type="PROSITE" id="PS50943">
    <property type="entry name" value="HTH_CROC1"/>
    <property type="match status" value="1"/>
</dbReference>
<dbReference type="Gene3D" id="1.10.260.40">
    <property type="entry name" value="lambda repressor-like DNA-binding domains"/>
    <property type="match status" value="1"/>
</dbReference>
<dbReference type="Pfam" id="PF01381">
    <property type="entry name" value="HTH_3"/>
    <property type="match status" value="1"/>
</dbReference>
<dbReference type="OrthoDB" id="3034420at2"/>
<dbReference type="PANTHER" id="PTHR46558:SF4">
    <property type="entry name" value="DNA-BIDING PHAGE PROTEIN"/>
    <property type="match status" value="1"/>
</dbReference>
<evidence type="ECO:0000256" key="1">
    <source>
        <dbReference type="ARBA" id="ARBA00023125"/>
    </source>
</evidence>
<dbReference type="CDD" id="cd00093">
    <property type="entry name" value="HTH_XRE"/>
    <property type="match status" value="1"/>
</dbReference>
<sequence length="81" mass="9028">MTTPPIGNHLRRRRFDHGQMTQQALAQAVGVTRQTIVALETGRYAPSLELAMRLAAVFGCGVDDLFFWNGPPPYGETRKNQ</sequence>
<evidence type="ECO:0000313" key="3">
    <source>
        <dbReference type="EMBL" id="ANP47548.1"/>
    </source>
</evidence>
<keyword evidence="4" id="KW-1185">Reference proteome</keyword>
<dbReference type="KEGG" id="cbot:ATE48_17380"/>
<dbReference type="SMART" id="SM00530">
    <property type="entry name" value="HTH_XRE"/>
    <property type="match status" value="1"/>
</dbReference>
<dbReference type="STRING" id="1759059.ATE48_17380"/>
<proteinExistence type="predicted"/>
<dbReference type="RefSeq" id="WP_066773793.1">
    <property type="nucleotide sequence ID" value="NZ_CP013244.1"/>
</dbReference>